<dbReference type="CDD" id="cd00118">
    <property type="entry name" value="LysM"/>
    <property type="match status" value="1"/>
</dbReference>
<keyword evidence="1" id="KW-0175">Coiled coil</keyword>
<dbReference type="InterPro" id="IPR018392">
    <property type="entry name" value="LysM"/>
</dbReference>
<dbReference type="InterPro" id="IPR011990">
    <property type="entry name" value="TPR-like_helical_dom_sf"/>
</dbReference>
<name>A0A653E7E9_9PSED</name>
<sequence length="722" mass="77051">MIQVRHLLIGLASSSAFYSGFTPALGLGEISLHSALNQPLNADIQLHDVRDLTSAEFKIKLASTDVFDRAGVERFIFLNDLRFTPVLKGNNSIIRVTSSQPVREPYLNFIVEVSRPNGQLLREYTVLLDPPGTSAYRSTASVPAAPNYAPRPVAKVNTTPVFKAPPVMPSTELGKQYTVASGDSLWKIAGKMRGADGDINQHTLMRDIFALNPQAFSNGNPDRLIAGANLTLPDRVSVPGSNNSPAPEQNLAESDANGQSSAGAPAAGVPVAGTPAADESSIAEPALTNATADTAAADTAPAQTSTAATNSAADQASLASADTAGAQGEQPVVATDADVSIEQLAAQQNRVEQELANRSEENLQMQQGLADLQVQLEQLQAQVLDKDEQLAALQAQLSAKNAASATQTSWFSQNNLLYTGLGGLLLLLLAAFGWSRRKPTEPVTVVNASTQAVDPLESSAPQLRPVAAVSNAPEAKLDPLEGANLYIAYGRLPEAESALRQALDEEPQRTDLRFCLLEVLAQMGSAKAFAAEEAILRGKGFDAERIDALKAGMTPEPEFEDVLDVDLVAPLPVEDKAAPVEQVDNFKLNLDELSLDDDWDQISPFDDKPADKPTAGKKPAADSDFSMGLDARSPFAEPMLVEEDDWLETPTGEQGFELDEEINFDDLLDADTQPTNVAKLNQALAYIEQGSFDSACDILRELIHGGDELVKKEARALLDKIA</sequence>
<evidence type="ECO:0000256" key="1">
    <source>
        <dbReference type="SAM" id="Coils"/>
    </source>
</evidence>
<dbReference type="InterPro" id="IPR057840">
    <property type="entry name" value="FimV_N"/>
</dbReference>
<dbReference type="SUPFAM" id="SSF48452">
    <property type="entry name" value="TPR-like"/>
    <property type="match status" value="1"/>
</dbReference>
<dbReference type="EMBL" id="LR215729">
    <property type="protein sequence ID" value="VEV98463.1"/>
    <property type="molecule type" value="Genomic_DNA"/>
</dbReference>
<dbReference type="NCBIfam" id="TIGR03504">
    <property type="entry name" value="FimV_Cterm"/>
    <property type="match status" value="1"/>
</dbReference>
<feature type="compositionally biased region" description="Low complexity" evidence="2">
    <location>
        <begin position="262"/>
        <end position="277"/>
    </location>
</feature>
<protein>
    <recommendedName>
        <fullName evidence="3">LysM domain-containing protein</fullName>
    </recommendedName>
</protein>
<feature type="region of interest" description="Disordered" evidence="2">
    <location>
        <begin position="599"/>
        <end position="627"/>
    </location>
</feature>
<organism evidence="4">
    <name type="scientific">Pseudomonas marincola</name>
    <dbReference type="NCBI Taxonomy" id="437900"/>
    <lineage>
        <taxon>Bacteria</taxon>
        <taxon>Pseudomonadati</taxon>
        <taxon>Pseudomonadota</taxon>
        <taxon>Gammaproteobacteria</taxon>
        <taxon>Pseudomonadales</taxon>
        <taxon>Pseudomonadaceae</taxon>
        <taxon>Pseudomonas</taxon>
    </lineage>
</organism>
<gene>
    <name evidence="4" type="ORF">PMYSY11_3419</name>
</gene>
<dbReference type="Pfam" id="PF25800">
    <property type="entry name" value="FimV_N"/>
    <property type="match status" value="1"/>
</dbReference>
<dbReference type="SMART" id="SM00257">
    <property type="entry name" value="LysM"/>
    <property type="match status" value="1"/>
</dbReference>
<dbReference type="RefSeq" id="WP_150548926.1">
    <property type="nucleotide sequence ID" value="NZ_LR215729.2"/>
</dbReference>
<dbReference type="PROSITE" id="PS51782">
    <property type="entry name" value="LYSM"/>
    <property type="match status" value="1"/>
</dbReference>
<evidence type="ECO:0000259" key="3">
    <source>
        <dbReference type="PROSITE" id="PS51782"/>
    </source>
</evidence>
<feature type="region of interest" description="Disordered" evidence="2">
    <location>
        <begin position="236"/>
        <end position="314"/>
    </location>
</feature>
<dbReference type="InterPro" id="IPR036779">
    <property type="entry name" value="LysM_dom_sf"/>
</dbReference>
<dbReference type="AlphaFoldDB" id="A0A653E7E9"/>
<feature type="compositionally biased region" description="Low complexity" evidence="2">
    <location>
        <begin position="285"/>
        <end position="314"/>
    </location>
</feature>
<evidence type="ECO:0000313" key="4">
    <source>
        <dbReference type="EMBL" id="VEV98463.1"/>
    </source>
</evidence>
<evidence type="ECO:0000256" key="2">
    <source>
        <dbReference type="SAM" id="MobiDB-lite"/>
    </source>
</evidence>
<accession>A0A653E7E9</accession>
<feature type="domain" description="LysM" evidence="3">
    <location>
        <begin position="175"/>
        <end position="232"/>
    </location>
</feature>
<feature type="coiled-coil region" evidence="1">
    <location>
        <begin position="341"/>
        <end position="396"/>
    </location>
</feature>
<dbReference type="Gene3D" id="3.10.350.10">
    <property type="entry name" value="LysM domain"/>
    <property type="match status" value="1"/>
</dbReference>
<dbReference type="InterPro" id="IPR020011">
    <property type="entry name" value="FimV_C"/>
</dbReference>
<dbReference type="InterPro" id="IPR038440">
    <property type="entry name" value="FimV_C_sf"/>
</dbReference>
<reference evidence="4" key="1">
    <citation type="submission" date="2019-02" db="EMBL/GenBank/DDBJ databases">
        <authorList>
            <consortium name="Genoscope - CEA"/>
            <person name="William W."/>
        </authorList>
    </citation>
    <scope>NUCLEOTIDE SEQUENCE [LARGE SCALE GENOMIC DNA]</scope>
    <source>
        <strain evidence="4">YSy11</strain>
    </source>
</reference>
<proteinExistence type="predicted"/>
<dbReference type="Gene3D" id="1.20.58.2200">
    <property type="match status" value="1"/>
</dbReference>
<dbReference type="Pfam" id="PF01476">
    <property type="entry name" value="LysM"/>
    <property type="match status" value="1"/>
</dbReference>